<dbReference type="InterPro" id="IPR011009">
    <property type="entry name" value="Kinase-like_dom_sf"/>
</dbReference>
<evidence type="ECO:0000256" key="1">
    <source>
        <dbReference type="ARBA" id="ARBA00022527"/>
    </source>
</evidence>
<keyword evidence="4" id="KW-0418">Kinase</keyword>
<evidence type="ECO:0000313" key="9">
    <source>
        <dbReference type="WBParaSite" id="jg5261"/>
    </source>
</evidence>
<reference evidence="9" key="1">
    <citation type="submission" date="2022-11" db="UniProtKB">
        <authorList>
            <consortium name="WormBaseParasite"/>
        </authorList>
    </citation>
    <scope>IDENTIFICATION</scope>
</reference>
<dbReference type="AlphaFoldDB" id="A0A915EH19"/>
<dbReference type="GO" id="GO:0005524">
    <property type="term" value="F:ATP binding"/>
    <property type="evidence" value="ECO:0007669"/>
    <property type="project" value="UniProtKB-KW"/>
</dbReference>
<evidence type="ECO:0000256" key="6">
    <source>
        <dbReference type="SAM" id="MobiDB-lite"/>
    </source>
</evidence>
<evidence type="ECO:0000313" key="8">
    <source>
        <dbReference type="Proteomes" id="UP000887574"/>
    </source>
</evidence>
<feature type="region of interest" description="Disordered" evidence="6">
    <location>
        <begin position="150"/>
        <end position="183"/>
    </location>
</feature>
<dbReference type="SUPFAM" id="SSF56112">
    <property type="entry name" value="Protein kinase-like (PK-like)"/>
    <property type="match status" value="1"/>
</dbReference>
<evidence type="ECO:0000256" key="3">
    <source>
        <dbReference type="ARBA" id="ARBA00022741"/>
    </source>
</evidence>
<dbReference type="Proteomes" id="UP000887574">
    <property type="component" value="Unplaced"/>
</dbReference>
<keyword evidence="5" id="KW-0067">ATP-binding</keyword>
<evidence type="ECO:0000256" key="2">
    <source>
        <dbReference type="ARBA" id="ARBA00022679"/>
    </source>
</evidence>
<dbReference type="Gene3D" id="1.10.510.10">
    <property type="entry name" value="Transferase(Phosphotransferase) domain 1"/>
    <property type="match status" value="1"/>
</dbReference>
<feature type="domain" description="Protein kinase" evidence="7">
    <location>
        <begin position="1"/>
        <end position="98"/>
    </location>
</feature>
<dbReference type="WBParaSite" id="jg5261">
    <property type="protein sequence ID" value="jg5261"/>
    <property type="gene ID" value="jg5261"/>
</dbReference>
<proteinExistence type="predicted"/>
<keyword evidence="1" id="KW-0723">Serine/threonine-protein kinase</keyword>
<keyword evidence="2" id="KW-0808">Transferase</keyword>
<name>A0A915EH19_9BILA</name>
<dbReference type="GO" id="GO:0007186">
    <property type="term" value="P:G protein-coupled receptor signaling pathway"/>
    <property type="evidence" value="ECO:0007669"/>
    <property type="project" value="TreeGrafter"/>
</dbReference>
<dbReference type="PANTHER" id="PTHR24355">
    <property type="entry name" value="G PROTEIN-COUPLED RECEPTOR KINASE/RIBOSOMAL PROTEIN S6 KINASE"/>
    <property type="match status" value="1"/>
</dbReference>
<protein>
    <submittedName>
        <fullName evidence="9">Protein kinase domain-containing protein</fullName>
    </submittedName>
</protein>
<dbReference type="GO" id="GO:0004703">
    <property type="term" value="F:G protein-coupled receptor kinase activity"/>
    <property type="evidence" value="ECO:0007669"/>
    <property type="project" value="TreeGrafter"/>
</dbReference>
<dbReference type="Pfam" id="PF00069">
    <property type="entry name" value="Pkinase"/>
    <property type="match status" value="1"/>
</dbReference>
<dbReference type="GO" id="GO:0001664">
    <property type="term" value="F:G protein-coupled receptor binding"/>
    <property type="evidence" value="ECO:0007669"/>
    <property type="project" value="TreeGrafter"/>
</dbReference>
<feature type="compositionally biased region" description="Polar residues" evidence="6">
    <location>
        <begin position="204"/>
        <end position="223"/>
    </location>
</feature>
<accession>A0A915EH19</accession>
<dbReference type="PROSITE" id="PS50011">
    <property type="entry name" value="PROTEIN_KINASE_DOM"/>
    <property type="match status" value="1"/>
</dbReference>
<evidence type="ECO:0000256" key="5">
    <source>
        <dbReference type="ARBA" id="ARBA00022840"/>
    </source>
</evidence>
<sequence length="235" mass="26850">MAPEVLKTSLDQTPGYDFRVDWWSLGVCFYEMIRGIRPFEFPPQFSSLQVLKLMSGSYGPVLPANWSSDLVSLLCGMLNFDLNKRICSFDRFSAHHYLANRMNMEHILQRKITPVFIPRRGKLNCDLARITSERRATNSMSPLHVRLQRRHSKLRHMQAQKQDSSDVNSKGSKTTQPSGEECTQEALNELATTFTEYNRFKNEQTAGKNNNGQRNAETPSAQYSFAGGRDVTYSL</sequence>
<feature type="region of interest" description="Disordered" evidence="6">
    <location>
        <begin position="204"/>
        <end position="235"/>
    </location>
</feature>
<evidence type="ECO:0000259" key="7">
    <source>
        <dbReference type="PROSITE" id="PS50011"/>
    </source>
</evidence>
<organism evidence="8 9">
    <name type="scientific">Ditylenchus dipsaci</name>
    <dbReference type="NCBI Taxonomy" id="166011"/>
    <lineage>
        <taxon>Eukaryota</taxon>
        <taxon>Metazoa</taxon>
        <taxon>Ecdysozoa</taxon>
        <taxon>Nematoda</taxon>
        <taxon>Chromadorea</taxon>
        <taxon>Rhabditida</taxon>
        <taxon>Tylenchina</taxon>
        <taxon>Tylenchomorpha</taxon>
        <taxon>Sphaerularioidea</taxon>
        <taxon>Anguinidae</taxon>
        <taxon>Anguininae</taxon>
        <taxon>Ditylenchus</taxon>
    </lineage>
</organism>
<dbReference type="InterPro" id="IPR000719">
    <property type="entry name" value="Prot_kinase_dom"/>
</dbReference>
<feature type="compositionally biased region" description="Polar residues" evidence="6">
    <location>
        <begin position="159"/>
        <end position="178"/>
    </location>
</feature>
<evidence type="ECO:0000256" key="4">
    <source>
        <dbReference type="ARBA" id="ARBA00022777"/>
    </source>
</evidence>
<keyword evidence="3" id="KW-0547">Nucleotide-binding</keyword>
<keyword evidence="8" id="KW-1185">Reference proteome</keyword>
<dbReference type="PANTHER" id="PTHR24355:SF30">
    <property type="entry name" value="SERINE_THREONINE-PROTEIN KINASE 32B ISOFORM X1"/>
    <property type="match status" value="1"/>
</dbReference>
<dbReference type="GO" id="GO:0009966">
    <property type="term" value="P:regulation of signal transduction"/>
    <property type="evidence" value="ECO:0007669"/>
    <property type="project" value="TreeGrafter"/>
</dbReference>